<protein>
    <submittedName>
        <fullName evidence="1">Uncharacterized protein</fullName>
    </submittedName>
</protein>
<evidence type="ECO:0000313" key="1">
    <source>
        <dbReference type="EMBL" id="KAJ7994332.1"/>
    </source>
</evidence>
<dbReference type="Proteomes" id="UP001157502">
    <property type="component" value="Chromosome 23"/>
</dbReference>
<organism evidence="1 2">
    <name type="scientific">Dallia pectoralis</name>
    <name type="common">Alaska blackfish</name>
    <dbReference type="NCBI Taxonomy" id="75939"/>
    <lineage>
        <taxon>Eukaryota</taxon>
        <taxon>Metazoa</taxon>
        <taxon>Chordata</taxon>
        <taxon>Craniata</taxon>
        <taxon>Vertebrata</taxon>
        <taxon>Euteleostomi</taxon>
        <taxon>Actinopterygii</taxon>
        <taxon>Neopterygii</taxon>
        <taxon>Teleostei</taxon>
        <taxon>Protacanthopterygii</taxon>
        <taxon>Esociformes</taxon>
        <taxon>Umbridae</taxon>
        <taxon>Dallia</taxon>
    </lineage>
</organism>
<evidence type="ECO:0000313" key="2">
    <source>
        <dbReference type="Proteomes" id="UP001157502"/>
    </source>
</evidence>
<gene>
    <name evidence="1" type="ORF">DPEC_G00264770</name>
</gene>
<accession>A0ACC2FSQ7</accession>
<proteinExistence type="predicted"/>
<dbReference type="EMBL" id="CM055750">
    <property type="protein sequence ID" value="KAJ7994332.1"/>
    <property type="molecule type" value="Genomic_DNA"/>
</dbReference>
<reference evidence="1" key="1">
    <citation type="submission" date="2021-05" db="EMBL/GenBank/DDBJ databases">
        <authorList>
            <person name="Pan Q."/>
            <person name="Jouanno E."/>
            <person name="Zahm M."/>
            <person name="Klopp C."/>
            <person name="Cabau C."/>
            <person name="Louis A."/>
            <person name="Berthelot C."/>
            <person name="Parey E."/>
            <person name="Roest Crollius H."/>
            <person name="Montfort J."/>
            <person name="Robinson-Rechavi M."/>
            <person name="Bouchez O."/>
            <person name="Lampietro C."/>
            <person name="Lopez Roques C."/>
            <person name="Donnadieu C."/>
            <person name="Postlethwait J."/>
            <person name="Bobe J."/>
            <person name="Dillon D."/>
            <person name="Chandos A."/>
            <person name="von Hippel F."/>
            <person name="Guiguen Y."/>
        </authorList>
    </citation>
    <scope>NUCLEOTIDE SEQUENCE</scope>
    <source>
        <strain evidence="1">YG-Jan2019</strain>
    </source>
</reference>
<sequence length="83" mass="9015">MMLYTRAETTWGCWYGRGHSLRMIKGLSLTSCPVLHVLICGGAGVWAPRGEGPARPGSLAELRLTPRGMMGAINCHHNTPYSC</sequence>
<keyword evidence="2" id="KW-1185">Reference proteome</keyword>
<name>A0ACC2FSQ7_DALPE</name>
<comment type="caution">
    <text evidence="1">The sequence shown here is derived from an EMBL/GenBank/DDBJ whole genome shotgun (WGS) entry which is preliminary data.</text>
</comment>